<dbReference type="EMBL" id="MT631237">
    <property type="protein sequence ID" value="QNO47017.1"/>
    <property type="molecule type" value="Genomic_DNA"/>
</dbReference>
<sequence length="73" mass="8606">MPVTGVVRYVHNHRPQYRGWALMVAGFYMTLAFQMITSIMITKIIIYPRRSFSRDCAGRQNRLRIEERVAPCM</sequence>
<keyword evidence="1" id="KW-0472">Membrane</keyword>
<dbReference type="AlphaFoldDB" id="A0A7G9YG83"/>
<keyword evidence="1" id="KW-0812">Transmembrane</keyword>
<organism evidence="2">
    <name type="scientific">Candidatus Methanogaster sp. ANME-2c ERB4</name>
    <dbReference type="NCBI Taxonomy" id="2759911"/>
    <lineage>
        <taxon>Archaea</taxon>
        <taxon>Methanobacteriati</taxon>
        <taxon>Methanobacteriota</taxon>
        <taxon>Stenosarchaea group</taxon>
        <taxon>Methanomicrobia</taxon>
        <taxon>Methanosarcinales</taxon>
        <taxon>ANME-2 cluster</taxon>
        <taxon>Candidatus Methanogasteraceae</taxon>
        <taxon>Candidatus Methanogaster</taxon>
    </lineage>
</organism>
<protein>
    <submittedName>
        <fullName evidence="2">Uncharacterized protein</fullName>
    </submittedName>
</protein>
<evidence type="ECO:0000313" key="2">
    <source>
        <dbReference type="EMBL" id="QNO47017.1"/>
    </source>
</evidence>
<gene>
    <name evidence="2" type="ORF">JMDIOONB_00029</name>
</gene>
<evidence type="ECO:0000256" key="1">
    <source>
        <dbReference type="SAM" id="Phobius"/>
    </source>
</evidence>
<reference evidence="2" key="1">
    <citation type="submission" date="2020-06" db="EMBL/GenBank/DDBJ databases">
        <title>Unique genomic features of the anaerobic methanotrophic archaea.</title>
        <authorList>
            <person name="Chadwick G.L."/>
            <person name="Skennerton C.T."/>
            <person name="Laso-Perez R."/>
            <person name="Leu A.O."/>
            <person name="Speth D.R."/>
            <person name="Yu H."/>
            <person name="Morgan-Lang C."/>
            <person name="Hatzenpichler R."/>
            <person name="Goudeau D."/>
            <person name="Malmstrom R."/>
            <person name="Brazelton W.J."/>
            <person name="Woyke T."/>
            <person name="Hallam S.J."/>
            <person name="Tyson G.W."/>
            <person name="Wegener G."/>
            <person name="Boetius A."/>
            <person name="Orphan V."/>
        </authorList>
    </citation>
    <scope>NUCLEOTIDE SEQUENCE</scope>
</reference>
<name>A0A7G9YG83_9EURY</name>
<keyword evidence="1" id="KW-1133">Transmembrane helix</keyword>
<accession>A0A7G9YG83</accession>
<proteinExistence type="predicted"/>
<feature type="transmembrane region" description="Helical" evidence="1">
    <location>
        <begin position="20"/>
        <end position="46"/>
    </location>
</feature>